<dbReference type="PRINTS" id="PR00706">
    <property type="entry name" value="PYROGLUPTASE"/>
</dbReference>
<comment type="similarity">
    <text evidence="1">Belongs to the peptidase C15 family.</text>
</comment>
<dbReference type="GO" id="GO:0016920">
    <property type="term" value="F:pyroglutamyl-peptidase activity"/>
    <property type="evidence" value="ECO:0007669"/>
    <property type="project" value="InterPro"/>
</dbReference>
<keyword evidence="10" id="KW-1185">Reference proteome</keyword>
<evidence type="ECO:0000256" key="3">
    <source>
        <dbReference type="ARBA" id="ARBA00022490"/>
    </source>
</evidence>
<dbReference type="AlphaFoldDB" id="A0A429Z170"/>
<dbReference type="Pfam" id="PF01470">
    <property type="entry name" value="Peptidase_C15"/>
    <property type="match status" value="1"/>
</dbReference>
<evidence type="ECO:0000313" key="10">
    <source>
        <dbReference type="Proteomes" id="UP000278398"/>
    </source>
</evidence>
<evidence type="ECO:0000256" key="1">
    <source>
        <dbReference type="ARBA" id="ARBA00006641"/>
    </source>
</evidence>
<evidence type="ECO:0000256" key="4">
    <source>
        <dbReference type="ARBA" id="ARBA00022670"/>
    </source>
</evidence>
<protein>
    <recommendedName>
        <fullName evidence="2">Pyrrolidone-carboxylate peptidase</fullName>
    </recommendedName>
    <alternativeName>
        <fullName evidence="7">5-oxoprolyl-peptidase</fullName>
    </alternativeName>
    <alternativeName>
        <fullName evidence="8">Pyroglutamyl-peptidase I</fullName>
    </alternativeName>
</protein>
<comment type="caution">
    <text evidence="9">The sequence shown here is derived from an EMBL/GenBank/DDBJ whole genome shotgun (WGS) entry which is preliminary data.</text>
</comment>
<keyword evidence="5" id="KW-0378">Hydrolase</keyword>
<dbReference type="InterPro" id="IPR000816">
    <property type="entry name" value="Peptidase_C15"/>
</dbReference>
<evidence type="ECO:0000256" key="6">
    <source>
        <dbReference type="ARBA" id="ARBA00022807"/>
    </source>
</evidence>
<keyword evidence="6" id="KW-0788">Thiol protease</keyword>
<evidence type="ECO:0000256" key="7">
    <source>
        <dbReference type="ARBA" id="ARBA00030836"/>
    </source>
</evidence>
<organism evidence="9 10">
    <name type="scientific">Aquibium carbonis</name>
    <dbReference type="NCBI Taxonomy" id="2495581"/>
    <lineage>
        <taxon>Bacteria</taxon>
        <taxon>Pseudomonadati</taxon>
        <taxon>Pseudomonadota</taxon>
        <taxon>Alphaproteobacteria</taxon>
        <taxon>Hyphomicrobiales</taxon>
        <taxon>Phyllobacteriaceae</taxon>
        <taxon>Aquibium</taxon>
    </lineage>
</organism>
<evidence type="ECO:0000256" key="5">
    <source>
        <dbReference type="ARBA" id="ARBA00022801"/>
    </source>
</evidence>
<gene>
    <name evidence="9" type="ORF">EJC49_06150</name>
</gene>
<dbReference type="GO" id="GO:0005829">
    <property type="term" value="C:cytosol"/>
    <property type="evidence" value="ECO:0007669"/>
    <property type="project" value="InterPro"/>
</dbReference>
<dbReference type="InterPro" id="IPR036440">
    <property type="entry name" value="Peptidase_C15-like_sf"/>
</dbReference>
<keyword evidence="4" id="KW-0645">Protease</keyword>
<dbReference type="SUPFAM" id="SSF53182">
    <property type="entry name" value="Pyrrolidone carboxyl peptidase (pyroglutamate aminopeptidase)"/>
    <property type="match status" value="1"/>
</dbReference>
<dbReference type="PANTHER" id="PTHR23402:SF1">
    <property type="entry name" value="PYROGLUTAMYL-PEPTIDASE I"/>
    <property type="match status" value="1"/>
</dbReference>
<sequence>MATGARVLVTGFEPFPGAPVNPTETLVAALRAEPPAFDGVAAFRAEILPVDFDAVGPRLSAIGRDFAPDIAIHFGLANECAGFRLERLARNRFLADRPDNAGVLREAGTVCDGAETFASRLPLEAIHARLAAMGLPVEWSDDAGGYLCNMVFVLSRAHACEGFAPGMSGFVHVPLTGEGAAFRLSDAGLLAGALAVVGECVEAWRMANSKWRVVISE</sequence>
<dbReference type="InterPro" id="IPR016125">
    <property type="entry name" value="Peptidase_C15-like"/>
</dbReference>
<dbReference type="Gene3D" id="3.40.630.20">
    <property type="entry name" value="Peptidase C15, pyroglutamyl peptidase I-like"/>
    <property type="match status" value="1"/>
</dbReference>
<reference evidence="9 10" key="1">
    <citation type="submission" date="2018-12" db="EMBL/GenBank/DDBJ databases">
        <title>Mesorhizobium carbonis sp. nov., isolated from coal mine water.</title>
        <authorList>
            <person name="Xin W."/>
            <person name="Xu Z."/>
            <person name="Xiang F."/>
            <person name="Zhang J."/>
            <person name="Xi L."/>
            <person name="Liu J."/>
        </authorList>
    </citation>
    <scope>NUCLEOTIDE SEQUENCE [LARGE SCALE GENOMIC DNA]</scope>
    <source>
        <strain evidence="9 10">B2.3</strain>
    </source>
</reference>
<dbReference type="EMBL" id="RWKW01000020">
    <property type="protein sequence ID" value="RST87384.1"/>
    <property type="molecule type" value="Genomic_DNA"/>
</dbReference>
<dbReference type="OrthoDB" id="9779738at2"/>
<evidence type="ECO:0000313" key="9">
    <source>
        <dbReference type="EMBL" id="RST87384.1"/>
    </source>
</evidence>
<dbReference type="Proteomes" id="UP000278398">
    <property type="component" value="Unassembled WGS sequence"/>
</dbReference>
<dbReference type="PANTHER" id="PTHR23402">
    <property type="entry name" value="PROTEASE FAMILY C15 PYROGLUTAMYL-PEPTIDASE I-RELATED"/>
    <property type="match status" value="1"/>
</dbReference>
<dbReference type="RefSeq" id="WP_126698583.1">
    <property type="nucleotide sequence ID" value="NZ_RWKW01000020.1"/>
</dbReference>
<accession>A0A429Z170</accession>
<proteinExistence type="inferred from homology"/>
<keyword evidence="3" id="KW-0963">Cytoplasm</keyword>
<evidence type="ECO:0000256" key="8">
    <source>
        <dbReference type="ARBA" id="ARBA00031559"/>
    </source>
</evidence>
<evidence type="ECO:0000256" key="2">
    <source>
        <dbReference type="ARBA" id="ARBA00019191"/>
    </source>
</evidence>
<dbReference type="GO" id="GO:0006508">
    <property type="term" value="P:proteolysis"/>
    <property type="evidence" value="ECO:0007669"/>
    <property type="project" value="UniProtKB-KW"/>
</dbReference>
<name>A0A429Z170_9HYPH</name>